<feature type="domain" description="HTH IS21-type" evidence="1">
    <location>
        <begin position="274"/>
        <end position="337"/>
    </location>
</feature>
<proteinExistence type="predicted"/>
<accession>A0ABV9TKT7</accession>
<evidence type="ECO:0000259" key="1">
    <source>
        <dbReference type="PROSITE" id="PS50531"/>
    </source>
</evidence>
<dbReference type="PANTHER" id="PTHR33498">
    <property type="entry name" value="TRANSPOSASE FOR INSERTION SEQUENCE ELEMENT IS1557"/>
    <property type="match status" value="1"/>
</dbReference>
<comment type="caution">
    <text evidence="2">The sequence shown here is derived from an EMBL/GenBank/DDBJ whole genome shotgun (WGS) entry which is preliminary data.</text>
</comment>
<dbReference type="EMBL" id="JBHSIW010000019">
    <property type="protein sequence ID" value="MFC4904638.1"/>
    <property type="molecule type" value="Genomic_DNA"/>
</dbReference>
<dbReference type="Pfam" id="PF01610">
    <property type="entry name" value="DDE_Tnp_ISL3"/>
    <property type="match status" value="2"/>
</dbReference>
<evidence type="ECO:0000313" key="2">
    <source>
        <dbReference type="EMBL" id="MFC4904638.1"/>
    </source>
</evidence>
<name>A0ABV9TKT7_9MICC</name>
<dbReference type="InterPro" id="IPR029261">
    <property type="entry name" value="Transposase_Znf"/>
</dbReference>
<dbReference type="InterPro" id="IPR002560">
    <property type="entry name" value="Transposase_DDE"/>
</dbReference>
<protein>
    <submittedName>
        <fullName evidence="2">ISL3 family transposase</fullName>
    </submittedName>
</protein>
<dbReference type="PANTHER" id="PTHR33498:SF1">
    <property type="entry name" value="TRANSPOSASE FOR INSERTION SEQUENCE ELEMENT IS1557"/>
    <property type="match status" value="1"/>
</dbReference>
<reference evidence="3" key="1">
    <citation type="journal article" date="2019" name="Int. J. Syst. Evol. Microbiol.">
        <title>The Global Catalogue of Microorganisms (GCM) 10K type strain sequencing project: providing services to taxonomists for standard genome sequencing and annotation.</title>
        <authorList>
            <consortium name="The Broad Institute Genomics Platform"/>
            <consortium name="The Broad Institute Genome Sequencing Center for Infectious Disease"/>
            <person name="Wu L."/>
            <person name="Ma J."/>
        </authorList>
    </citation>
    <scope>NUCLEOTIDE SEQUENCE [LARGE SCALE GENOMIC DNA]</scope>
    <source>
        <strain evidence="3">CGMCC 4.6946</strain>
    </source>
</reference>
<dbReference type="PROSITE" id="PS50531">
    <property type="entry name" value="HTH_IS21"/>
    <property type="match status" value="1"/>
</dbReference>
<dbReference type="NCBIfam" id="NF033550">
    <property type="entry name" value="transpos_ISL3"/>
    <property type="match status" value="1"/>
</dbReference>
<dbReference type="RefSeq" id="WP_277552617.1">
    <property type="nucleotide sequence ID" value="NZ_JARAMH010000032.1"/>
</dbReference>
<organism evidence="2 3">
    <name type="scientific">Kocuria oceani</name>
    <dbReference type="NCBI Taxonomy" id="988827"/>
    <lineage>
        <taxon>Bacteria</taxon>
        <taxon>Bacillati</taxon>
        <taxon>Actinomycetota</taxon>
        <taxon>Actinomycetes</taxon>
        <taxon>Micrococcales</taxon>
        <taxon>Micrococcaceae</taxon>
        <taxon>Kocuria</taxon>
    </lineage>
</organism>
<dbReference type="InterPro" id="IPR047951">
    <property type="entry name" value="Transpos_ISL3"/>
</dbReference>
<dbReference type="InterPro" id="IPR017894">
    <property type="entry name" value="HTH_IS21_transposase_type"/>
</dbReference>
<dbReference type="Pfam" id="PF14690">
    <property type="entry name" value="Zn_ribbon_ISL3"/>
    <property type="match status" value="1"/>
</dbReference>
<gene>
    <name evidence="2" type="ORF">ACFPCS_13770</name>
</gene>
<dbReference type="Proteomes" id="UP001595797">
    <property type="component" value="Unassembled WGS sequence"/>
</dbReference>
<keyword evidence="3" id="KW-1185">Reference proteome</keyword>
<evidence type="ECO:0000313" key="3">
    <source>
        <dbReference type="Proteomes" id="UP001595797"/>
    </source>
</evidence>
<sequence>MVDAKMLVGMVFSGLSALVIEGIEDAGEMIVVRASTRGGAVECPACGTPTRRVHAFHERMPADVPVDGRRVLLRVRIRRMRCRSSSCARQTFREQVPGLLERYERHTVRLREQVRAVVRELAGRASARLLPALGIAAGRDTALRTLLGIALPDRAVPAVLGIDDFALRRSRNYATVLINADTGQRIDVLAGRSAGPLTQWLRTHPGVQTVCRDGSAAYAQAVRDALPGAIQVADRWHLWHGLAEAATKEVAGHSTCWVGATGLQDGPRARTTAERWRQVHELLDQDVGLLDCSRRLNLGLNTVKRYARASEPERLRRVPQYRPTLVDPYREHLRHRRAEEPGIPVTQLLDEIRELGYPGSANLLHRYLNQGRADEDQAHLSPRRASRLMLTRPDNLTDRQSERLDRLAASCPEMTVLRCLIRDFAGLLKPEQTNRARLETWICAAQSADLPHVRSFVRGLEQDLDAVIAALTNPHHNGRTEGVNTRTKMLKRQMYGRAGFTLLRHRILLD</sequence>